<feature type="transmembrane region" description="Helical" evidence="8">
    <location>
        <begin position="12"/>
        <end position="34"/>
    </location>
</feature>
<evidence type="ECO:0000256" key="2">
    <source>
        <dbReference type="ARBA" id="ARBA00007998"/>
    </source>
</evidence>
<evidence type="ECO:0000256" key="3">
    <source>
        <dbReference type="ARBA" id="ARBA00022448"/>
    </source>
</evidence>
<gene>
    <name evidence="9" type="ORF">BC351_12240</name>
</gene>
<accession>A0A1V4H7V1</accession>
<feature type="transmembrane region" description="Helical" evidence="8">
    <location>
        <begin position="272"/>
        <end position="293"/>
    </location>
</feature>
<proteinExistence type="inferred from homology"/>
<keyword evidence="7 8" id="KW-0472">Membrane</keyword>
<sequence length="374" mass="41507">MEKGRIGARQLVVLIFLCAIGDMFQLYPSIVAAIARQDAWISALLGIIGGVAVTAVLLAASRVAPDLSLIEKCMSVFGYGPGVILSIWYLFYYLIVCSYLVREMGDFMTTQIFMSTPLPIVHLLIILLMLWAMKAGLESIGRSSEIVLPFFVVAAGILIVCLLPKLEFHHLKPIGEHGIMPILQASATGVLFPFGELCAFLMVLPYVNRQPHMVKEVLAMSFAVGLIFTIITTVSLCVLGSDLTAYSTYSMYILAQKINIGNFFQRIEALMAISYLITTFFKATVFFYAFIIGMAQLLRLKQKNVLILPSGFLIFGLAVLIAPDVTYYLKTLVTPWMFWDLTNGVVLPLILCAVFIAKRKWRNVFTPEKKNEGG</sequence>
<keyword evidence="3" id="KW-0813">Transport</keyword>
<keyword evidence="4" id="KW-0309">Germination</keyword>
<dbReference type="Pfam" id="PF03845">
    <property type="entry name" value="Spore_permease"/>
    <property type="match status" value="1"/>
</dbReference>
<dbReference type="InterPro" id="IPR004761">
    <property type="entry name" value="Spore_GerAB"/>
</dbReference>
<comment type="similarity">
    <text evidence="2">Belongs to the amino acid-polyamine-organocation (APC) superfamily. Spore germination protein (SGP) (TC 2.A.3.9) family.</text>
</comment>
<evidence type="ECO:0000256" key="1">
    <source>
        <dbReference type="ARBA" id="ARBA00004141"/>
    </source>
</evidence>
<evidence type="ECO:0000256" key="5">
    <source>
        <dbReference type="ARBA" id="ARBA00022692"/>
    </source>
</evidence>
<evidence type="ECO:0000256" key="4">
    <source>
        <dbReference type="ARBA" id="ARBA00022544"/>
    </source>
</evidence>
<feature type="transmembrane region" description="Helical" evidence="8">
    <location>
        <begin position="113"/>
        <end position="133"/>
    </location>
</feature>
<dbReference type="OrthoDB" id="2078716at2"/>
<dbReference type="GO" id="GO:0016020">
    <property type="term" value="C:membrane"/>
    <property type="evidence" value="ECO:0007669"/>
    <property type="project" value="UniProtKB-SubCell"/>
</dbReference>
<dbReference type="Proteomes" id="UP000190626">
    <property type="component" value="Unassembled WGS sequence"/>
</dbReference>
<organism evidence="9 10">
    <name type="scientific">Paenibacillus ferrarius</name>
    <dbReference type="NCBI Taxonomy" id="1469647"/>
    <lineage>
        <taxon>Bacteria</taxon>
        <taxon>Bacillati</taxon>
        <taxon>Bacillota</taxon>
        <taxon>Bacilli</taxon>
        <taxon>Bacillales</taxon>
        <taxon>Paenibacillaceae</taxon>
        <taxon>Paenibacillus</taxon>
    </lineage>
</organism>
<dbReference type="AlphaFoldDB" id="A0A1V4H7V1"/>
<evidence type="ECO:0000256" key="7">
    <source>
        <dbReference type="ARBA" id="ARBA00023136"/>
    </source>
</evidence>
<feature type="transmembrane region" description="Helical" evidence="8">
    <location>
        <begin position="336"/>
        <end position="357"/>
    </location>
</feature>
<reference evidence="10" key="1">
    <citation type="submission" date="2016-07" db="EMBL/GenBank/DDBJ databases">
        <authorList>
            <person name="Florea S."/>
            <person name="Webb J.S."/>
            <person name="Jaromczyk J."/>
            <person name="Schardl C.L."/>
        </authorList>
    </citation>
    <scope>NUCLEOTIDE SEQUENCE [LARGE SCALE GENOMIC DNA]</scope>
    <source>
        <strain evidence="10">CY1</strain>
    </source>
</reference>
<dbReference type="STRING" id="1469647.BC351_12240"/>
<dbReference type="EMBL" id="MBTG01000066">
    <property type="protein sequence ID" value="OPH47262.1"/>
    <property type="molecule type" value="Genomic_DNA"/>
</dbReference>
<feature type="transmembrane region" description="Helical" evidence="8">
    <location>
        <begin position="76"/>
        <end position="101"/>
    </location>
</feature>
<keyword evidence="10" id="KW-1185">Reference proteome</keyword>
<evidence type="ECO:0000256" key="6">
    <source>
        <dbReference type="ARBA" id="ARBA00022989"/>
    </source>
</evidence>
<comment type="caution">
    <text evidence="9">The sequence shown here is derived from an EMBL/GenBank/DDBJ whole genome shotgun (WGS) entry which is preliminary data.</text>
</comment>
<dbReference type="PANTHER" id="PTHR34975">
    <property type="entry name" value="SPORE GERMINATION PROTEIN A2"/>
    <property type="match status" value="1"/>
</dbReference>
<feature type="transmembrane region" description="Helical" evidence="8">
    <location>
        <begin position="219"/>
        <end position="241"/>
    </location>
</feature>
<dbReference type="GO" id="GO:0009847">
    <property type="term" value="P:spore germination"/>
    <property type="evidence" value="ECO:0007669"/>
    <property type="project" value="InterPro"/>
</dbReference>
<name>A0A1V4H7V1_9BACL</name>
<keyword evidence="5 8" id="KW-0812">Transmembrane</keyword>
<comment type="subcellular location">
    <subcellularLocation>
        <location evidence="1">Membrane</location>
        <topology evidence="1">Multi-pass membrane protein</topology>
    </subcellularLocation>
</comment>
<feature type="transmembrane region" description="Helical" evidence="8">
    <location>
        <begin position="186"/>
        <end position="207"/>
    </location>
</feature>
<dbReference type="RefSeq" id="WP_079420974.1">
    <property type="nucleotide sequence ID" value="NZ_MBTG01000066.1"/>
</dbReference>
<feature type="transmembrane region" description="Helical" evidence="8">
    <location>
        <begin position="145"/>
        <end position="166"/>
    </location>
</feature>
<feature type="transmembrane region" description="Helical" evidence="8">
    <location>
        <begin position="305"/>
        <end position="330"/>
    </location>
</feature>
<feature type="transmembrane region" description="Helical" evidence="8">
    <location>
        <begin position="40"/>
        <end position="64"/>
    </location>
</feature>
<protein>
    <submittedName>
        <fullName evidence="9">Uncharacterized protein</fullName>
    </submittedName>
</protein>
<keyword evidence="6 8" id="KW-1133">Transmembrane helix</keyword>
<evidence type="ECO:0000256" key="8">
    <source>
        <dbReference type="SAM" id="Phobius"/>
    </source>
</evidence>
<dbReference type="NCBIfam" id="TIGR00912">
    <property type="entry name" value="2A0309"/>
    <property type="match status" value="1"/>
</dbReference>
<dbReference type="PANTHER" id="PTHR34975:SF2">
    <property type="entry name" value="SPORE GERMINATION PROTEIN A2"/>
    <property type="match status" value="1"/>
</dbReference>
<evidence type="ECO:0000313" key="10">
    <source>
        <dbReference type="Proteomes" id="UP000190626"/>
    </source>
</evidence>
<evidence type="ECO:0000313" key="9">
    <source>
        <dbReference type="EMBL" id="OPH47262.1"/>
    </source>
</evidence>